<dbReference type="AlphaFoldDB" id="A0A1G6KPT4"/>
<protein>
    <submittedName>
        <fullName evidence="2">Steroid 5-alpha reductase family enzyme</fullName>
    </submittedName>
</protein>
<feature type="transmembrane region" description="Helical" evidence="1">
    <location>
        <begin position="28"/>
        <end position="47"/>
    </location>
</feature>
<gene>
    <name evidence="2" type="ORF">SAMN04487824_10916</name>
</gene>
<evidence type="ECO:0000256" key="1">
    <source>
        <dbReference type="SAM" id="Phobius"/>
    </source>
</evidence>
<dbReference type="Pfam" id="PF06966">
    <property type="entry name" value="DUF1295"/>
    <property type="match status" value="1"/>
</dbReference>
<keyword evidence="1" id="KW-0472">Membrane</keyword>
<dbReference type="EMBL" id="FMZL01000009">
    <property type="protein sequence ID" value="SDC32356.1"/>
    <property type="molecule type" value="Genomic_DNA"/>
</dbReference>
<feature type="transmembrane region" description="Helical" evidence="1">
    <location>
        <begin position="54"/>
        <end position="73"/>
    </location>
</feature>
<organism evidence="2 3">
    <name type="scientific">Parafannyhessea umbonata</name>
    <dbReference type="NCBI Taxonomy" id="604330"/>
    <lineage>
        <taxon>Bacteria</taxon>
        <taxon>Bacillati</taxon>
        <taxon>Actinomycetota</taxon>
        <taxon>Coriobacteriia</taxon>
        <taxon>Coriobacteriales</taxon>
        <taxon>Atopobiaceae</taxon>
        <taxon>Parafannyhessea</taxon>
    </lineage>
</organism>
<evidence type="ECO:0000313" key="3">
    <source>
        <dbReference type="Proteomes" id="UP000198528"/>
    </source>
</evidence>
<evidence type="ECO:0000313" key="2">
    <source>
        <dbReference type="EMBL" id="SDC32356.1"/>
    </source>
</evidence>
<dbReference type="InterPro" id="IPR010721">
    <property type="entry name" value="UstE-like"/>
</dbReference>
<reference evidence="3" key="1">
    <citation type="submission" date="2016-10" db="EMBL/GenBank/DDBJ databases">
        <authorList>
            <person name="Varghese N."/>
            <person name="Submissions S."/>
        </authorList>
    </citation>
    <scope>NUCLEOTIDE SEQUENCE [LARGE SCALE GENOMIC DNA]</scope>
    <source>
        <strain evidence="3">DSM 22619</strain>
    </source>
</reference>
<dbReference type="STRING" id="604330.SAMN04489857_1119"/>
<dbReference type="Proteomes" id="UP000198528">
    <property type="component" value="Unassembled WGS sequence"/>
</dbReference>
<dbReference type="GO" id="GO:0016020">
    <property type="term" value="C:membrane"/>
    <property type="evidence" value="ECO:0007669"/>
    <property type="project" value="TreeGrafter"/>
</dbReference>
<name>A0A1G6KPT4_9ACTN</name>
<keyword evidence="1" id="KW-0812">Transmembrane</keyword>
<proteinExistence type="predicted"/>
<keyword evidence="1" id="KW-1133">Transmembrane helix</keyword>
<dbReference type="PANTHER" id="PTHR32251">
    <property type="entry name" value="3-OXO-5-ALPHA-STEROID 4-DEHYDROGENASE"/>
    <property type="match status" value="1"/>
</dbReference>
<feature type="transmembrane region" description="Helical" evidence="1">
    <location>
        <begin position="101"/>
        <end position="123"/>
    </location>
</feature>
<keyword evidence="3" id="KW-1185">Reference proteome</keyword>
<feature type="transmembrane region" description="Helical" evidence="1">
    <location>
        <begin position="130"/>
        <end position="149"/>
    </location>
</feature>
<accession>A0A1G6KPT4</accession>
<feature type="transmembrane region" description="Helical" evidence="1">
    <location>
        <begin position="193"/>
        <end position="217"/>
    </location>
</feature>
<dbReference type="PANTHER" id="PTHR32251:SF15">
    <property type="entry name" value="3-OXO-5-ALPHA-STEROID 4-DEHYDROGENASE (DUF1295)"/>
    <property type="match status" value="1"/>
</dbReference>
<dbReference type="Gene3D" id="1.20.120.1630">
    <property type="match status" value="1"/>
</dbReference>
<dbReference type="RefSeq" id="WP_090846269.1">
    <property type="nucleotide sequence ID" value="NZ_FMZL01000009.1"/>
</dbReference>
<dbReference type="PROSITE" id="PS50244">
    <property type="entry name" value="S5A_REDUCTASE"/>
    <property type="match status" value="1"/>
</dbReference>
<sequence>MQGFLVLLAVALVASACGFKRYVWFISIGYGAAVAAIGVALLAMFGARAGVASALQALLLVVYGCRLTGYLAYRELRSRSYNQKMKGEVKGNDSVTLGVRFAIWGSAALLYACQTSPVLFRMAAGGRTDAFLLVGLAVSVFGLALETAADIQKNAAKRRNPRRFVDTGLFRIVRCPNYLGEMLFWTGTFVSGIGVYAGIAQWLAALLGYVGIIYVMFGGARRLEIRQNCSYGKDPAYQRYVRTTPILLPFVPLYSVEKYAWLVA</sequence>